<dbReference type="InterPro" id="IPR036005">
    <property type="entry name" value="Creatinase/aminopeptidase-like"/>
</dbReference>
<dbReference type="EC" id="3.4.11.18" evidence="6 7"/>
<evidence type="ECO:0000259" key="8">
    <source>
        <dbReference type="Pfam" id="PF00557"/>
    </source>
</evidence>
<keyword evidence="2 6" id="KW-0031">Aminopeptidase</keyword>
<dbReference type="Gene3D" id="3.90.230.10">
    <property type="entry name" value="Creatinase/methionine aminopeptidase superfamily"/>
    <property type="match status" value="1"/>
</dbReference>
<feature type="binding site" evidence="6">
    <location>
        <position position="77"/>
    </location>
    <ligand>
        <name>substrate</name>
    </ligand>
</feature>
<dbReference type="GO" id="GO:0004239">
    <property type="term" value="F:initiator methionyl aminopeptidase activity"/>
    <property type="evidence" value="ECO:0007669"/>
    <property type="project" value="UniProtKB-UniRule"/>
</dbReference>
<dbReference type="EMBL" id="RJVA01000010">
    <property type="protein sequence ID" value="ROR01713.1"/>
    <property type="molecule type" value="Genomic_DNA"/>
</dbReference>
<sequence length="250" mass="27189">MIILKTQEEVEKIRKACLIVAEVLERLREVVVPGVSTWDLNAISEEEAQKRGAVPAFKGYHGFPYALCTSVNEEVVHGIPSKTRILQEGDIVSVDFGVVVDGFYGDAAVTLPVGTISKEAQRLCRVTREALDRAIAQAVVGHRLSDISHAVQAHVEPFGYSVVREFVGHGIGRNLHESPQIPNFGPPGRGVKLKAGMVFAIEPMINEGVADIRILEDRWTAVTADGKLSAHFEHTVAVTKNGPDVLSLLK</sequence>
<evidence type="ECO:0000256" key="7">
    <source>
        <dbReference type="RuleBase" id="RU003653"/>
    </source>
</evidence>
<evidence type="ECO:0000256" key="4">
    <source>
        <dbReference type="ARBA" id="ARBA00022723"/>
    </source>
</evidence>
<comment type="caution">
    <text evidence="9">The sequence shown here is derived from an EMBL/GenBank/DDBJ whole genome shotgun (WGS) entry which is preliminary data.</text>
</comment>
<dbReference type="Pfam" id="PF00557">
    <property type="entry name" value="Peptidase_M24"/>
    <property type="match status" value="1"/>
</dbReference>
<name>A0A3N1VFR8_9BACT</name>
<evidence type="ECO:0000313" key="10">
    <source>
        <dbReference type="Proteomes" id="UP000276223"/>
    </source>
</evidence>
<feature type="domain" description="Peptidase M24" evidence="8">
    <location>
        <begin position="11"/>
        <end position="240"/>
    </location>
</feature>
<dbReference type="PRINTS" id="PR00599">
    <property type="entry name" value="MAPEPTIDASE"/>
</dbReference>
<protein>
    <recommendedName>
        <fullName evidence="6 7">Methionine aminopeptidase</fullName>
        <shortName evidence="6">MAP</shortName>
        <shortName evidence="6">MetAP</shortName>
        <ecNumber evidence="6 7">3.4.11.18</ecNumber>
    </recommendedName>
    <alternativeName>
        <fullName evidence="6">Peptidase M</fullName>
    </alternativeName>
</protein>
<feature type="binding site" evidence="6">
    <location>
        <position position="95"/>
    </location>
    <ligand>
        <name>a divalent metal cation</name>
        <dbReference type="ChEBI" id="CHEBI:60240"/>
        <label>1</label>
    </ligand>
</feature>
<dbReference type="SUPFAM" id="SSF55920">
    <property type="entry name" value="Creatinase/aminopeptidase"/>
    <property type="match status" value="1"/>
</dbReference>
<evidence type="ECO:0000256" key="5">
    <source>
        <dbReference type="ARBA" id="ARBA00022801"/>
    </source>
</evidence>
<evidence type="ECO:0000256" key="2">
    <source>
        <dbReference type="ARBA" id="ARBA00022438"/>
    </source>
</evidence>
<comment type="function">
    <text evidence="1 6">Removes the N-terminal methionine from nascent proteins. The N-terminal methionine is often cleaved when the second residue in the primary sequence is small and uncharged (Met-Ala-, Cys, Gly, Pro, Ser, Thr, or Val). Requires deformylation of the N(alpha)-formylated initiator methionine before it can be hydrolyzed.</text>
</comment>
<feature type="binding site" evidence="6">
    <location>
        <position position="233"/>
    </location>
    <ligand>
        <name>a divalent metal cation</name>
        <dbReference type="ChEBI" id="CHEBI:60240"/>
        <label>1</label>
    </ligand>
</feature>
<feature type="binding site" evidence="6">
    <location>
        <position position="169"/>
    </location>
    <ligand>
        <name>a divalent metal cation</name>
        <dbReference type="ChEBI" id="CHEBI:60240"/>
        <label>2</label>
        <note>catalytic</note>
    </ligand>
</feature>
<dbReference type="GO" id="GO:0005829">
    <property type="term" value="C:cytosol"/>
    <property type="evidence" value="ECO:0007669"/>
    <property type="project" value="TreeGrafter"/>
</dbReference>
<dbReference type="InterPro" id="IPR000994">
    <property type="entry name" value="Pept_M24"/>
</dbReference>
<comment type="catalytic activity">
    <reaction evidence="6 7">
        <text>Release of N-terminal amino acids, preferentially methionine, from peptides and arylamides.</text>
        <dbReference type="EC" id="3.4.11.18"/>
    </reaction>
</comment>
<dbReference type="Proteomes" id="UP000276223">
    <property type="component" value="Unassembled WGS sequence"/>
</dbReference>
<evidence type="ECO:0000256" key="3">
    <source>
        <dbReference type="ARBA" id="ARBA00022670"/>
    </source>
</evidence>
<evidence type="ECO:0000256" key="6">
    <source>
        <dbReference type="HAMAP-Rule" id="MF_01974"/>
    </source>
</evidence>
<organism evidence="9 10">
    <name type="scientific">Desulfosoma caldarium</name>
    <dbReference type="NCBI Taxonomy" id="610254"/>
    <lineage>
        <taxon>Bacteria</taxon>
        <taxon>Pseudomonadati</taxon>
        <taxon>Thermodesulfobacteriota</taxon>
        <taxon>Syntrophobacteria</taxon>
        <taxon>Syntrophobacterales</taxon>
        <taxon>Syntrophobacteraceae</taxon>
        <taxon>Desulfosoma</taxon>
    </lineage>
</organism>
<gene>
    <name evidence="6" type="primary">map</name>
    <name evidence="9" type="ORF">EDC27_0896</name>
</gene>
<dbReference type="NCBIfam" id="TIGR00500">
    <property type="entry name" value="met_pdase_I"/>
    <property type="match status" value="1"/>
</dbReference>
<dbReference type="GO" id="GO:0006508">
    <property type="term" value="P:proteolysis"/>
    <property type="evidence" value="ECO:0007669"/>
    <property type="project" value="UniProtKB-KW"/>
</dbReference>
<reference evidence="9 10" key="1">
    <citation type="submission" date="2018-11" db="EMBL/GenBank/DDBJ databases">
        <title>Genomic Encyclopedia of Type Strains, Phase IV (KMG-IV): sequencing the most valuable type-strain genomes for metagenomic binning, comparative biology and taxonomic classification.</title>
        <authorList>
            <person name="Goeker M."/>
        </authorList>
    </citation>
    <scope>NUCLEOTIDE SEQUENCE [LARGE SCALE GENOMIC DNA]</scope>
    <source>
        <strain evidence="9 10">DSM 22027</strain>
    </source>
</reference>
<feature type="binding site" evidence="6">
    <location>
        <position position="106"/>
    </location>
    <ligand>
        <name>a divalent metal cation</name>
        <dbReference type="ChEBI" id="CHEBI:60240"/>
        <label>1</label>
    </ligand>
</feature>
<dbReference type="PANTHER" id="PTHR43330">
    <property type="entry name" value="METHIONINE AMINOPEPTIDASE"/>
    <property type="match status" value="1"/>
</dbReference>
<feature type="binding site" evidence="6">
    <location>
        <position position="106"/>
    </location>
    <ligand>
        <name>a divalent metal cation</name>
        <dbReference type="ChEBI" id="CHEBI:60240"/>
        <label>2</label>
        <note>catalytic</note>
    </ligand>
</feature>
<dbReference type="HAMAP" id="MF_01974">
    <property type="entry name" value="MetAP_1"/>
    <property type="match status" value="1"/>
</dbReference>
<feature type="binding site" evidence="6">
    <location>
        <position position="202"/>
    </location>
    <ligand>
        <name>a divalent metal cation</name>
        <dbReference type="ChEBI" id="CHEBI:60240"/>
        <label>2</label>
        <note>catalytic</note>
    </ligand>
</feature>
<accession>A0A3N1VFR8</accession>
<dbReference type="InterPro" id="IPR002467">
    <property type="entry name" value="Pept_M24A_MAP1"/>
</dbReference>
<feature type="binding site" evidence="6">
    <location>
        <position position="176"/>
    </location>
    <ligand>
        <name>substrate</name>
    </ligand>
</feature>
<feature type="binding site" evidence="6">
    <location>
        <position position="233"/>
    </location>
    <ligand>
        <name>a divalent metal cation</name>
        <dbReference type="ChEBI" id="CHEBI:60240"/>
        <label>2</label>
        <note>catalytic</note>
    </ligand>
</feature>
<comment type="cofactor">
    <cofactor evidence="6">
        <name>Co(2+)</name>
        <dbReference type="ChEBI" id="CHEBI:48828"/>
    </cofactor>
    <cofactor evidence="6">
        <name>Zn(2+)</name>
        <dbReference type="ChEBI" id="CHEBI:29105"/>
    </cofactor>
    <cofactor evidence="6">
        <name>Mn(2+)</name>
        <dbReference type="ChEBI" id="CHEBI:29035"/>
    </cofactor>
    <cofactor evidence="6">
        <name>Fe(2+)</name>
        <dbReference type="ChEBI" id="CHEBI:29033"/>
    </cofactor>
    <text evidence="6">Binds 2 divalent metal cations per subunit. Has a high-affinity and a low affinity metal-binding site. The true nature of the physiological cofactor is under debate. The enzyme is active with cobalt, zinc, manganese or divalent iron ions. Most likely, methionine aminopeptidases function as mononuclear Fe(2+)-metalloproteases under physiological conditions, and the catalytically relevant metal-binding site has been assigned to the histidine-containing high-affinity site.</text>
</comment>
<keyword evidence="3 6" id="KW-0645">Protease</keyword>
<dbReference type="AlphaFoldDB" id="A0A3N1VFR8"/>
<evidence type="ECO:0000256" key="1">
    <source>
        <dbReference type="ARBA" id="ARBA00002521"/>
    </source>
</evidence>
<dbReference type="PANTHER" id="PTHR43330:SF27">
    <property type="entry name" value="METHIONINE AMINOPEPTIDASE"/>
    <property type="match status" value="1"/>
</dbReference>
<comment type="similarity">
    <text evidence="6">Belongs to the peptidase M24A family. Methionine aminopeptidase type 1 subfamily.</text>
</comment>
<comment type="subunit">
    <text evidence="6">Monomer.</text>
</comment>
<keyword evidence="4 6" id="KW-0479">Metal-binding</keyword>
<dbReference type="InterPro" id="IPR001714">
    <property type="entry name" value="Pept_M24_MAP"/>
</dbReference>
<keyword evidence="5 6" id="KW-0378">Hydrolase</keyword>
<proteinExistence type="inferred from homology"/>
<dbReference type="GO" id="GO:0046872">
    <property type="term" value="F:metal ion binding"/>
    <property type="evidence" value="ECO:0007669"/>
    <property type="project" value="UniProtKB-UniRule"/>
</dbReference>
<dbReference type="RefSeq" id="WP_123289417.1">
    <property type="nucleotide sequence ID" value="NZ_RJVA01000010.1"/>
</dbReference>
<evidence type="ECO:0000313" key="9">
    <source>
        <dbReference type="EMBL" id="ROR01713.1"/>
    </source>
</evidence>
<dbReference type="PROSITE" id="PS00680">
    <property type="entry name" value="MAP_1"/>
    <property type="match status" value="1"/>
</dbReference>
<dbReference type="GO" id="GO:0070006">
    <property type="term" value="F:metalloaminopeptidase activity"/>
    <property type="evidence" value="ECO:0007669"/>
    <property type="project" value="UniProtKB-UniRule"/>
</dbReference>
<dbReference type="CDD" id="cd01086">
    <property type="entry name" value="MetAP1"/>
    <property type="match status" value="1"/>
</dbReference>
<dbReference type="OrthoDB" id="9802055at2"/>
<keyword evidence="10" id="KW-1185">Reference proteome</keyword>